<protein>
    <submittedName>
        <fullName evidence="2">Uncharacterized protein</fullName>
    </submittedName>
</protein>
<evidence type="ECO:0000313" key="2">
    <source>
        <dbReference type="EMBL" id="MBX48465.1"/>
    </source>
</evidence>
<name>A0A2P2P139_RHIMU</name>
<organism evidence="2">
    <name type="scientific">Rhizophora mucronata</name>
    <name type="common">Asiatic mangrove</name>
    <dbReference type="NCBI Taxonomy" id="61149"/>
    <lineage>
        <taxon>Eukaryota</taxon>
        <taxon>Viridiplantae</taxon>
        <taxon>Streptophyta</taxon>
        <taxon>Embryophyta</taxon>
        <taxon>Tracheophyta</taxon>
        <taxon>Spermatophyta</taxon>
        <taxon>Magnoliopsida</taxon>
        <taxon>eudicotyledons</taxon>
        <taxon>Gunneridae</taxon>
        <taxon>Pentapetalae</taxon>
        <taxon>rosids</taxon>
        <taxon>fabids</taxon>
        <taxon>Malpighiales</taxon>
        <taxon>Rhizophoraceae</taxon>
        <taxon>Rhizophora</taxon>
    </lineage>
</organism>
<feature type="compositionally biased region" description="Basic residues" evidence="1">
    <location>
        <begin position="1"/>
        <end position="16"/>
    </location>
</feature>
<accession>A0A2P2P139</accession>
<evidence type="ECO:0000256" key="1">
    <source>
        <dbReference type="SAM" id="MobiDB-lite"/>
    </source>
</evidence>
<feature type="region of interest" description="Disordered" evidence="1">
    <location>
        <begin position="1"/>
        <end position="29"/>
    </location>
</feature>
<dbReference type="EMBL" id="GGEC01067981">
    <property type="protein sequence ID" value="MBX48465.1"/>
    <property type="molecule type" value="Transcribed_RNA"/>
</dbReference>
<dbReference type="AlphaFoldDB" id="A0A2P2P139"/>
<sequence length="87" mass="10159">MHQKRKEKKKSKKKIGDRKETELSKSPKNRPLQYRLSCTVSVQEFTVPNWKTPSKTLIFKNSCDRIKGGCIYGSLLGFFFFNCIEIL</sequence>
<proteinExistence type="predicted"/>
<reference evidence="2" key="1">
    <citation type="submission" date="2018-02" db="EMBL/GenBank/DDBJ databases">
        <title>Rhizophora mucronata_Transcriptome.</title>
        <authorList>
            <person name="Meera S.P."/>
            <person name="Sreeshan A."/>
            <person name="Augustine A."/>
        </authorList>
    </citation>
    <scope>NUCLEOTIDE SEQUENCE</scope>
    <source>
        <tissue evidence="2">Leaf</tissue>
    </source>
</reference>